<sequence>MTAQQIDSLLQLENDRPRLEADSSSLELKKESKKRRQKQPGKLMAEACSQPHNHALRLDESNGTRTNFAPRGHLHRY</sequence>
<evidence type="ECO:0000313" key="3">
    <source>
        <dbReference type="Proteomes" id="UP001249851"/>
    </source>
</evidence>
<evidence type="ECO:0000256" key="1">
    <source>
        <dbReference type="SAM" id="MobiDB-lite"/>
    </source>
</evidence>
<dbReference type="EMBL" id="JARQWQ010000010">
    <property type="protein sequence ID" value="KAK2569497.1"/>
    <property type="molecule type" value="Genomic_DNA"/>
</dbReference>
<evidence type="ECO:0000313" key="2">
    <source>
        <dbReference type="EMBL" id="KAK2569497.1"/>
    </source>
</evidence>
<accession>A0AAD9QXS0</accession>
<dbReference type="AlphaFoldDB" id="A0AAD9QXS0"/>
<comment type="caution">
    <text evidence="2">The sequence shown here is derived from an EMBL/GenBank/DDBJ whole genome shotgun (WGS) entry which is preliminary data.</text>
</comment>
<protein>
    <submittedName>
        <fullName evidence="2">Uncharacterized protein</fullName>
    </submittedName>
</protein>
<organism evidence="2 3">
    <name type="scientific">Acropora cervicornis</name>
    <name type="common">Staghorn coral</name>
    <dbReference type="NCBI Taxonomy" id="6130"/>
    <lineage>
        <taxon>Eukaryota</taxon>
        <taxon>Metazoa</taxon>
        <taxon>Cnidaria</taxon>
        <taxon>Anthozoa</taxon>
        <taxon>Hexacorallia</taxon>
        <taxon>Scleractinia</taxon>
        <taxon>Astrocoeniina</taxon>
        <taxon>Acroporidae</taxon>
        <taxon>Acropora</taxon>
    </lineage>
</organism>
<keyword evidence="3" id="KW-1185">Reference proteome</keyword>
<feature type="region of interest" description="Disordered" evidence="1">
    <location>
        <begin position="1"/>
        <end position="77"/>
    </location>
</feature>
<name>A0AAD9QXS0_ACRCE</name>
<gene>
    <name evidence="2" type="ORF">P5673_006439</name>
</gene>
<reference evidence="2" key="2">
    <citation type="journal article" date="2023" name="Science">
        <title>Genomic signatures of disease resistance in endangered staghorn corals.</title>
        <authorList>
            <person name="Vollmer S.V."/>
            <person name="Selwyn J.D."/>
            <person name="Despard B.A."/>
            <person name="Roesel C.L."/>
        </authorList>
    </citation>
    <scope>NUCLEOTIDE SEQUENCE</scope>
    <source>
        <strain evidence="2">K2</strain>
    </source>
</reference>
<dbReference type="Proteomes" id="UP001249851">
    <property type="component" value="Unassembled WGS sequence"/>
</dbReference>
<reference evidence="2" key="1">
    <citation type="journal article" date="2023" name="G3 (Bethesda)">
        <title>Whole genome assembly and annotation of the endangered Caribbean coral Acropora cervicornis.</title>
        <authorList>
            <person name="Selwyn J.D."/>
            <person name="Vollmer S.V."/>
        </authorList>
    </citation>
    <scope>NUCLEOTIDE SEQUENCE</scope>
    <source>
        <strain evidence="2">K2</strain>
    </source>
</reference>
<proteinExistence type="predicted"/>